<evidence type="ECO:0000256" key="2">
    <source>
        <dbReference type="SAM" id="SignalP"/>
    </source>
</evidence>
<sequence length="104" mass="11397">MNFTKSILLTVIYGVVLLAPAMAVADDPDSATFQADKDRQIANVLEKVQIAQKNLSCVQAAQDHAALKVCEETFKQDYDVSETKVKAQTTDKKAPKGAKNKEKQ</sequence>
<gene>
    <name evidence="3" type="ORF">B0F87_107173</name>
</gene>
<keyword evidence="2" id="KW-0732">Signal</keyword>
<name>A0A2S6HBU3_9GAMM</name>
<dbReference type="EMBL" id="PTIZ01000007">
    <property type="protein sequence ID" value="PPK74930.1"/>
    <property type="molecule type" value="Genomic_DNA"/>
</dbReference>
<evidence type="ECO:0008006" key="5">
    <source>
        <dbReference type="Google" id="ProtNLM"/>
    </source>
</evidence>
<protein>
    <recommendedName>
        <fullName evidence="5">Secreted protein</fullName>
    </recommendedName>
</protein>
<feature type="chain" id="PRO_5015453800" description="Secreted protein" evidence="2">
    <location>
        <begin position="26"/>
        <end position="104"/>
    </location>
</feature>
<organism evidence="3 4">
    <name type="scientific">Methylobacter tundripaludum</name>
    <dbReference type="NCBI Taxonomy" id="173365"/>
    <lineage>
        <taxon>Bacteria</taxon>
        <taxon>Pseudomonadati</taxon>
        <taxon>Pseudomonadota</taxon>
        <taxon>Gammaproteobacteria</taxon>
        <taxon>Methylococcales</taxon>
        <taxon>Methylococcaceae</taxon>
        <taxon>Methylobacter</taxon>
    </lineage>
</organism>
<comment type="caution">
    <text evidence="3">The sequence shown here is derived from an EMBL/GenBank/DDBJ whole genome shotgun (WGS) entry which is preliminary data.</text>
</comment>
<dbReference type="RefSeq" id="WP_104429446.1">
    <property type="nucleotide sequence ID" value="NZ_PTIZ01000007.1"/>
</dbReference>
<evidence type="ECO:0000313" key="4">
    <source>
        <dbReference type="Proteomes" id="UP000240010"/>
    </source>
</evidence>
<dbReference type="AlphaFoldDB" id="A0A2S6HBU3"/>
<evidence type="ECO:0000256" key="1">
    <source>
        <dbReference type="SAM" id="MobiDB-lite"/>
    </source>
</evidence>
<accession>A0A2S6HBU3</accession>
<proteinExistence type="predicted"/>
<reference evidence="3 4" key="1">
    <citation type="submission" date="2018-02" db="EMBL/GenBank/DDBJ databases">
        <title>Subsurface microbial communities from deep shales in Ohio and West Virginia, USA.</title>
        <authorList>
            <person name="Wrighton K."/>
        </authorList>
    </citation>
    <scope>NUCLEOTIDE SEQUENCE [LARGE SCALE GENOMIC DNA]</scope>
    <source>
        <strain evidence="3 4">OWC-DMM</strain>
    </source>
</reference>
<evidence type="ECO:0000313" key="3">
    <source>
        <dbReference type="EMBL" id="PPK74930.1"/>
    </source>
</evidence>
<feature type="region of interest" description="Disordered" evidence="1">
    <location>
        <begin position="80"/>
        <end position="104"/>
    </location>
</feature>
<dbReference type="Proteomes" id="UP000240010">
    <property type="component" value="Unassembled WGS sequence"/>
</dbReference>
<feature type="signal peptide" evidence="2">
    <location>
        <begin position="1"/>
        <end position="25"/>
    </location>
</feature>